<dbReference type="InterPro" id="IPR011701">
    <property type="entry name" value="MFS"/>
</dbReference>
<feature type="transmembrane region" description="Helical" evidence="4">
    <location>
        <begin position="219"/>
        <end position="240"/>
    </location>
</feature>
<feature type="transmembrane region" description="Helical" evidence="4">
    <location>
        <begin position="293"/>
        <end position="323"/>
    </location>
</feature>
<feature type="transmembrane region" description="Helical" evidence="4">
    <location>
        <begin position="179"/>
        <end position="198"/>
    </location>
</feature>
<dbReference type="CDD" id="cd06174">
    <property type="entry name" value="MFS"/>
    <property type="match status" value="1"/>
</dbReference>
<evidence type="ECO:0000313" key="6">
    <source>
        <dbReference type="Proteomes" id="UP001596472"/>
    </source>
</evidence>
<feature type="transmembrane region" description="Helical" evidence="4">
    <location>
        <begin position="144"/>
        <end position="167"/>
    </location>
</feature>
<dbReference type="EMBL" id="JBHTBS010000004">
    <property type="protein sequence ID" value="MFC7337551.1"/>
    <property type="molecule type" value="Genomic_DNA"/>
</dbReference>
<feature type="transmembrane region" description="Helical" evidence="4">
    <location>
        <begin position="25"/>
        <end position="46"/>
    </location>
</feature>
<feature type="transmembrane region" description="Helical" evidence="4">
    <location>
        <begin position="52"/>
        <end position="72"/>
    </location>
</feature>
<evidence type="ECO:0000313" key="5">
    <source>
        <dbReference type="EMBL" id="MFC7337551.1"/>
    </source>
</evidence>
<reference evidence="6" key="1">
    <citation type="journal article" date="2019" name="Int. J. Syst. Evol. Microbiol.">
        <title>The Global Catalogue of Microorganisms (GCM) 10K type strain sequencing project: providing services to taxonomists for standard genome sequencing and annotation.</title>
        <authorList>
            <consortium name="The Broad Institute Genomics Platform"/>
            <consortium name="The Broad Institute Genome Sequencing Center for Infectious Disease"/>
            <person name="Wu L."/>
            <person name="Ma J."/>
        </authorList>
    </citation>
    <scope>NUCLEOTIDE SEQUENCE [LARGE SCALE GENOMIC DNA]</scope>
    <source>
        <strain evidence="6">CGMCC 4.1467</strain>
    </source>
</reference>
<accession>A0ABW2L8Z4</accession>
<dbReference type="InterPro" id="IPR036259">
    <property type="entry name" value="MFS_trans_sf"/>
</dbReference>
<feature type="transmembrane region" description="Helical" evidence="4">
    <location>
        <begin position="84"/>
        <end position="103"/>
    </location>
</feature>
<dbReference type="RefSeq" id="WP_379711938.1">
    <property type="nucleotide sequence ID" value="NZ_JBHTBS010000004.1"/>
</dbReference>
<dbReference type="Pfam" id="PF07690">
    <property type="entry name" value="MFS_1"/>
    <property type="match status" value="1"/>
</dbReference>
<evidence type="ECO:0000256" key="3">
    <source>
        <dbReference type="ARBA" id="ARBA00023136"/>
    </source>
</evidence>
<dbReference type="Proteomes" id="UP001596472">
    <property type="component" value="Unassembled WGS sequence"/>
</dbReference>
<feature type="transmembrane region" description="Helical" evidence="4">
    <location>
        <begin position="377"/>
        <end position="394"/>
    </location>
</feature>
<feature type="transmembrane region" description="Helical" evidence="4">
    <location>
        <begin position="260"/>
        <end position="281"/>
    </location>
</feature>
<keyword evidence="3 4" id="KW-0472">Membrane</keyword>
<evidence type="ECO:0000256" key="1">
    <source>
        <dbReference type="ARBA" id="ARBA00022692"/>
    </source>
</evidence>
<evidence type="ECO:0000256" key="4">
    <source>
        <dbReference type="SAM" id="Phobius"/>
    </source>
</evidence>
<feature type="transmembrane region" description="Helical" evidence="4">
    <location>
        <begin position="109"/>
        <end position="132"/>
    </location>
</feature>
<keyword evidence="1 4" id="KW-0812">Transmembrane</keyword>
<protein>
    <submittedName>
        <fullName evidence="5">MFS transporter</fullName>
    </submittedName>
</protein>
<sequence>MPDPSEAAEDYSQQPRTFRLELARALPMGFVETAFSTFAVFIAIRIFELPTWMKASIIASGSAGLLLSLFIVQFVRRHGYSVNNMVAGLWSITTIGFVIAALSRTNGTLFFVGSCLAYLTLASASPLMAQIYRKHFSNENRGHLFSLAALARACVGALCGWLGGLWIETQGFPPLFSAYAIGTLLMVICVRSMAPVYLRKSNRIRWFDAFSHVRENAPFRKLLIVWMLLGLGNLIGWSLFVEYISNPRYGFDFEADKVGLITSTIPMIAFIVCVVPWGSIFDRMPFYRVRATVNLFFLAGILVYYLGGNMAGLCIGIAIHGIARAGGNIIWSLWTTRFAPADKVIEYQSVHSFLTGVRGVLAPLIAFTAANYLGPHWVAWASALLIIIATLITWPELKAETAKQAS</sequence>
<dbReference type="Gene3D" id="1.20.1250.20">
    <property type="entry name" value="MFS general substrate transporter like domains"/>
    <property type="match status" value="1"/>
</dbReference>
<keyword evidence="2 4" id="KW-1133">Transmembrane helix</keyword>
<gene>
    <name evidence="5" type="ORF">ACFQY0_10215</name>
</gene>
<keyword evidence="6" id="KW-1185">Reference proteome</keyword>
<proteinExistence type="predicted"/>
<evidence type="ECO:0000256" key="2">
    <source>
        <dbReference type="ARBA" id="ARBA00022989"/>
    </source>
</evidence>
<organism evidence="5 6">
    <name type="scientific">Haloferula chungangensis</name>
    <dbReference type="NCBI Taxonomy" id="1048331"/>
    <lineage>
        <taxon>Bacteria</taxon>
        <taxon>Pseudomonadati</taxon>
        <taxon>Verrucomicrobiota</taxon>
        <taxon>Verrucomicrobiia</taxon>
        <taxon>Verrucomicrobiales</taxon>
        <taxon>Verrucomicrobiaceae</taxon>
        <taxon>Haloferula</taxon>
    </lineage>
</organism>
<dbReference type="SUPFAM" id="SSF103473">
    <property type="entry name" value="MFS general substrate transporter"/>
    <property type="match status" value="1"/>
</dbReference>
<name>A0ABW2L8Z4_9BACT</name>
<comment type="caution">
    <text evidence="5">The sequence shown here is derived from an EMBL/GenBank/DDBJ whole genome shotgun (WGS) entry which is preliminary data.</text>
</comment>